<protein>
    <submittedName>
        <fullName evidence="8">Rna-binding protein 34</fullName>
    </submittedName>
</protein>
<feature type="compositionally biased region" description="Basic and acidic residues" evidence="6">
    <location>
        <begin position="619"/>
        <end position="629"/>
    </location>
</feature>
<keyword evidence="9" id="KW-1185">Reference proteome</keyword>
<dbReference type="InterPro" id="IPR000504">
    <property type="entry name" value="RRM_dom"/>
</dbReference>
<dbReference type="Pfam" id="PF00076">
    <property type="entry name" value="RRM_1"/>
    <property type="match status" value="3"/>
</dbReference>
<dbReference type="InterPro" id="IPR012677">
    <property type="entry name" value="Nucleotide-bd_a/b_plait_sf"/>
</dbReference>
<dbReference type="GO" id="GO:0005730">
    <property type="term" value="C:nucleolus"/>
    <property type="evidence" value="ECO:0007669"/>
    <property type="project" value="UniProtKB-SubCell"/>
</dbReference>
<comment type="subcellular location">
    <subcellularLocation>
        <location evidence="1">Nucleus</location>
        <location evidence="1">Nucleolus</location>
    </subcellularLocation>
</comment>
<sequence>MGKLKKSKEVAAKAKSPKTDTDIFQSLFGTPQDAAVSIFSSVNPYKRNSHDQSGFAPAESLISQNPNLKEEEETKKKSKRKRDKESKEEISQNPDFNDDGDSDLVAEAPLEVKKSKKEVALNPNFGSESSSGSVSKGEENPDLGLKDREEKKKKKRKRDELERQYEAKKFGAVEEEEEEEKQEKKVVVGVKRKTVDRVEDMVVSNTGFDDESKLLRTVFVGNLPLKIKKKALIKEFKQFGEIESVRIRSVPVLDTKLPRKGAILSKKINEAADCVHAYIVFKTEESAQASLSHNMAAVAGNHIRVDRACPPRKKLKGEVGLLYDSKRTIFVGNLPYDVKDEELYQLFSGIGNLGSCIEAIRVIRHSHISLGKGIAYVLFKTRCNFFDDKAYYCSVHAYIVFKTEESAQASLSHNMAAVAGNHIRVDRACPPRKKLKGEVGSLYDSKRTIFVGNLPYDVKDEELYQLFSGIGNLGSCIEAIRVIRHSHISLGKGIAYVLFKTREAANMVVKKRNWKLRDRELRVSHARKDSTPSKRPNPSPAEAPTAPAKRLAMDPRTPKSNNRANTKAPLSYQGKRAHKSDLQKSDHPKSSRPGHLNSKNQREKSKERMRKRPAVAARRAKETVRKDGGSSRQAGIKRKLDSQTPESFQQRKKFKKSK</sequence>
<dbReference type="InterPro" id="IPR035979">
    <property type="entry name" value="RBD_domain_sf"/>
</dbReference>
<dbReference type="SUPFAM" id="SSF54928">
    <property type="entry name" value="RNA-binding domain, RBD"/>
    <property type="match status" value="3"/>
</dbReference>
<evidence type="ECO:0000256" key="3">
    <source>
        <dbReference type="ARBA" id="ARBA00022884"/>
    </source>
</evidence>
<dbReference type="InterPro" id="IPR034221">
    <property type="entry name" value="RBM34_RRM2"/>
</dbReference>
<feature type="domain" description="RRM" evidence="7">
    <location>
        <begin position="447"/>
        <end position="528"/>
    </location>
</feature>
<organism evidence="8 9">
    <name type="scientific">Quercus suber</name>
    <name type="common">Cork oak</name>
    <dbReference type="NCBI Taxonomy" id="58331"/>
    <lineage>
        <taxon>Eukaryota</taxon>
        <taxon>Viridiplantae</taxon>
        <taxon>Streptophyta</taxon>
        <taxon>Embryophyta</taxon>
        <taxon>Tracheophyta</taxon>
        <taxon>Spermatophyta</taxon>
        <taxon>Magnoliopsida</taxon>
        <taxon>eudicotyledons</taxon>
        <taxon>Gunneridae</taxon>
        <taxon>Pentapetalae</taxon>
        <taxon>rosids</taxon>
        <taxon>fabids</taxon>
        <taxon>Fagales</taxon>
        <taxon>Fagaceae</taxon>
        <taxon>Quercus</taxon>
    </lineage>
</organism>
<evidence type="ECO:0000256" key="2">
    <source>
        <dbReference type="ARBA" id="ARBA00007077"/>
    </source>
</evidence>
<feature type="compositionally biased region" description="Basic and acidic residues" evidence="6">
    <location>
        <begin position="519"/>
        <end position="532"/>
    </location>
</feature>
<dbReference type="CDD" id="cd12395">
    <property type="entry name" value="RRM2_RBM34"/>
    <property type="match status" value="1"/>
</dbReference>
<comment type="similarity">
    <text evidence="2">Belongs to the RRM RBM34 family.</text>
</comment>
<proteinExistence type="inferred from homology"/>
<feature type="region of interest" description="Disordered" evidence="6">
    <location>
        <begin position="1"/>
        <end position="23"/>
    </location>
</feature>
<feature type="compositionally biased region" description="Low complexity" evidence="6">
    <location>
        <begin position="126"/>
        <end position="135"/>
    </location>
</feature>
<dbReference type="SMART" id="SM00360">
    <property type="entry name" value="RRM"/>
    <property type="match status" value="3"/>
</dbReference>
<evidence type="ECO:0000256" key="4">
    <source>
        <dbReference type="ARBA" id="ARBA00023242"/>
    </source>
</evidence>
<dbReference type="Proteomes" id="UP000237347">
    <property type="component" value="Unassembled WGS sequence"/>
</dbReference>
<feature type="compositionally biased region" description="Basic and acidic residues" evidence="6">
    <location>
        <begin position="136"/>
        <end position="150"/>
    </location>
</feature>
<dbReference type="PANTHER" id="PTHR23236:SF25">
    <property type="entry name" value="RNA-BINDING PROTEIN 34"/>
    <property type="match status" value="1"/>
</dbReference>
<dbReference type="AlphaFoldDB" id="A0AAW0KXF6"/>
<comment type="caution">
    <text evidence="8">The sequence shown here is derived from an EMBL/GenBank/DDBJ whole genome shotgun (WGS) entry which is preliminary data.</text>
</comment>
<feature type="domain" description="RRM" evidence="7">
    <location>
        <begin position="327"/>
        <end position="430"/>
    </location>
</feature>
<evidence type="ECO:0000256" key="1">
    <source>
        <dbReference type="ARBA" id="ARBA00004604"/>
    </source>
</evidence>
<dbReference type="PANTHER" id="PTHR23236">
    <property type="entry name" value="EUKARYOTIC TRANSLATION INITIATION FACTOR 4B/4H"/>
    <property type="match status" value="1"/>
</dbReference>
<name>A0AAW0KXF6_QUESU</name>
<feature type="compositionally biased region" description="Basic and acidic residues" evidence="6">
    <location>
        <begin position="579"/>
        <end position="589"/>
    </location>
</feature>
<dbReference type="Gene3D" id="3.30.70.330">
    <property type="match status" value="3"/>
</dbReference>
<feature type="region of interest" description="Disordered" evidence="6">
    <location>
        <begin position="519"/>
        <end position="658"/>
    </location>
</feature>
<evidence type="ECO:0000313" key="8">
    <source>
        <dbReference type="EMBL" id="KAK7844067.1"/>
    </source>
</evidence>
<evidence type="ECO:0000256" key="6">
    <source>
        <dbReference type="SAM" id="MobiDB-lite"/>
    </source>
</evidence>
<dbReference type="PROSITE" id="PS50102">
    <property type="entry name" value="RRM"/>
    <property type="match status" value="3"/>
</dbReference>
<reference evidence="8 9" key="1">
    <citation type="journal article" date="2018" name="Sci. Data">
        <title>The draft genome sequence of cork oak.</title>
        <authorList>
            <person name="Ramos A.M."/>
            <person name="Usie A."/>
            <person name="Barbosa P."/>
            <person name="Barros P.M."/>
            <person name="Capote T."/>
            <person name="Chaves I."/>
            <person name="Simoes F."/>
            <person name="Abreu I."/>
            <person name="Carrasquinho I."/>
            <person name="Faro C."/>
            <person name="Guimaraes J.B."/>
            <person name="Mendonca D."/>
            <person name="Nobrega F."/>
            <person name="Rodrigues L."/>
            <person name="Saibo N.J.M."/>
            <person name="Varela M.C."/>
            <person name="Egas C."/>
            <person name="Matos J."/>
            <person name="Miguel C.M."/>
            <person name="Oliveira M.M."/>
            <person name="Ricardo C.P."/>
            <person name="Goncalves S."/>
        </authorList>
    </citation>
    <scope>NUCLEOTIDE SEQUENCE [LARGE SCALE GENOMIC DNA]</scope>
    <source>
        <strain evidence="9">cv. HL8</strain>
    </source>
</reference>
<feature type="domain" description="RRM" evidence="7">
    <location>
        <begin position="216"/>
        <end position="310"/>
    </location>
</feature>
<evidence type="ECO:0000259" key="7">
    <source>
        <dbReference type="PROSITE" id="PS50102"/>
    </source>
</evidence>
<keyword evidence="3 5" id="KW-0694">RNA-binding</keyword>
<feature type="region of interest" description="Disordered" evidence="6">
    <location>
        <begin position="44"/>
        <end position="161"/>
    </location>
</feature>
<evidence type="ECO:0000256" key="5">
    <source>
        <dbReference type="PROSITE-ProRule" id="PRU00176"/>
    </source>
</evidence>
<dbReference type="GO" id="GO:0003723">
    <property type="term" value="F:RNA binding"/>
    <property type="evidence" value="ECO:0007669"/>
    <property type="project" value="UniProtKB-UniRule"/>
</dbReference>
<feature type="compositionally biased region" description="Basic and acidic residues" evidence="6">
    <location>
        <begin position="7"/>
        <end position="21"/>
    </location>
</feature>
<keyword evidence="4" id="KW-0539">Nucleus</keyword>
<evidence type="ECO:0000313" key="9">
    <source>
        <dbReference type="Proteomes" id="UP000237347"/>
    </source>
</evidence>
<gene>
    <name evidence="8" type="primary">RBM34_1</name>
    <name evidence="8" type="ORF">CFP56_011651</name>
</gene>
<feature type="compositionally biased region" description="Basic and acidic residues" evidence="6">
    <location>
        <begin position="110"/>
        <end position="119"/>
    </location>
</feature>
<dbReference type="EMBL" id="PKMF04000192">
    <property type="protein sequence ID" value="KAK7844067.1"/>
    <property type="molecule type" value="Genomic_DNA"/>
</dbReference>
<dbReference type="CDD" id="cd12394">
    <property type="entry name" value="RRM1_RBM34"/>
    <property type="match status" value="1"/>
</dbReference>
<accession>A0AAW0KXF6</accession>